<evidence type="ECO:0000313" key="2">
    <source>
        <dbReference type="EMBL" id="UNO32307.1"/>
    </source>
</evidence>
<organism evidence="2">
    <name type="scientific">Salmonella enterica subsp. enterica serovar Abeokuta</name>
    <dbReference type="NCBI Taxonomy" id="2926665"/>
    <lineage>
        <taxon>Bacteria</taxon>
        <taxon>Pseudomonadati</taxon>
        <taxon>Pseudomonadota</taxon>
        <taxon>Gammaproteobacteria</taxon>
        <taxon>Enterobacterales</taxon>
        <taxon>Enterobacteriaceae</taxon>
        <taxon>Salmonella</taxon>
    </lineage>
</organism>
<feature type="chain" id="PRO_5035743515" description="Lipoprotein" evidence="1">
    <location>
        <begin position="25"/>
        <end position="63"/>
    </location>
</feature>
<dbReference type="PROSITE" id="PS51257">
    <property type="entry name" value="PROKAR_LIPOPROTEIN"/>
    <property type="match status" value="1"/>
</dbReference>
<evidence type="ECO:0000256" key="1">
    <source>
        <dbReference type="SAM" id="SignalP"/>
    </source>
</evidence>
<gene>
    <name evidence="2" type="ORF">MOV10_14285</name>
</gene>
<reference evidence="2" key="1">
    <citation type="submission" date="2022-03" db="EMBL/GenBank/DDBJ databases">
        <title>Genome Sequence of a New Salmonella enterica Strain (Salmonella Abeokuta) isolated from Poultry Feed in Nigeria.</title>
        <authorList>
            <person name="Fagbamila I."/>
            <person name="Barco L."/>
            <person name="Monorella C."/>
            <person name="Beld M.V.D."/>
            <person name="Mooijman K."/>
            <person name="Hernandez-Segura A."/>
            <person name="Orsini M."/>
            <person name="Ajayi O."/>
            <person name="Ngulukun S."/>
            <person name="Jambalang A.-R."/>
            <person name="Sati N."/>
            <person name="Emmennaa P."/>
            <person name="Ankeli P."/>
            <person name="Muhammad M."/>
        </authorList>
    </citation>
    <scope>NUCLEOTIDE SEQUENCE</scope>
    <source>
        <strain evidence="2">OG19FER4</strain>
    </source>
</reference>
<dbReference type="EMBL" id="CP093445">
    <property type="protein sequence ID" value="UNO32307.1"/>
    <property type="molecule type" value="Genomic_DNA"/>
</dbReference>
<name>A0A8T9IED5_SALET</name>
<protein>
    <recommendedName>
        <fullName evidence="3">Lipoprotein</fullName>
    </recommendedName>
</protein>
<feature type="signal peptide" evidence="1">
    <location>
        <begin position="1"/>
        <end position="24"/>
    </location>
</feature>
<dbReference type="AlphaFoldDB" id="A0A8T9IED5"/>
<keyword evidence="1" id="KW-0732">Signal</keyword>
<proteinExistence type="predicted"/>
<accession>A0A8T9IED5</accession>
<dbReference type="RefSeq" id="WP_242105152.1">
    <property type="nucleotide sequence ID" value="NZ_CP093445.1"/>
</dbReference>
<evidence type="ECO:0008006" key="3">
    <source>
        <dbReference type="Google" id="ProtNLM"/>
    </source>
</evidence>
<sequence length="63" mass="6407">MKKIFLLSLLVALAGCTHTTYTEATRADGSSVKHVAIAPGTKITTANGGCIDSTGAVTTCQLP</sequence>